<evidence type="ECO:0000313" key="1">
    <source>
        <dbReference type="EMBL" id="UOF90879.1"/>
    </source>
</evidence>
<reference evidence="1" key="1">
    <citation type="submission" date="2021-12" db="EMBL/GenBank/DDBJ databases">
        <title>Alicyclobacillaceae gen. nov., sp. nov., isolated from chalcocite enrichment system.</title>
        <authorList>
            <person name="Jiang Z."/>
        </authorList>
    </citation>
    <scope>NUCLEOTIDE SEQUENCE</scope>
    <source>
        <strain evidence="1">MYW30-H2</strain>
    </source>
</reference>
<dbReference type="EMBL" id="CP089291">
    <property type="protein sequence ID" value="UOF90879.1"/>
    <property type="molecule type" value="Genomic_DNA"/>
</dbReference>
<gene>
    <name evidence="1" type="ORF">LSG31_00915</name>
</gene>
<keyword evidence="2" id="KW-1185">Reference proteome</keyword>
<organism evidence="1 2">
    <name type="scientific">Fodinisporobacter ferrooxydans</name>
    <dbReference type="NCBI Taxonomy" id="2901836"/>
    <lineage>
        <taxon>Bacteria</taxon>
        <taxon>Bacillati</taxon>
        <taxon>Bacillota</taxon>
        <taxon>Bacilli</taxon>
        <taxon>Bacillales</taxon>
        <taxon>Alicyclobacillaceae</taxon>
        <taxon>Fodinisporobacter</taxon>
    </lineage>
</organism>
<accession>A0ABY4CKL5</accession>
<protein>
    <submittedName>
        <fullName evidence="1">Uncharacterized protein</fullName>
    </submittedName>
</protein>
<evidence type="ECO:0000313" key="2">
    <source>
        <dbReference type="Proteomes" id="UP000830167"/>
    </source>
</evidence>
<proteinExistence type="predicted"/>
<name>A0ABY4CKL5_9BACL</name>
<sequence length="143" mass="15985">MRNDMYDDLQKTREHLAYMIWKEKSFGEFQLASVLEDSLLYNLHDHIDSPYLSRIAYETARISVSTAIEVMNLNEFIVCESVRGVIHSMDRLGGDPIDLAEIVAAGALHAVELASNDEISDAYRNAVLNGVRSATDDMGVNYG</sequence>
<dbReference type="Proteomes" id="UP000830167">
    <property type="component" value="Chromosome"/>
</dbReference>
<dbReference type="RefSeq" id="WP_347437575.1">
    <property type="nucleotide sequence ID" value="NZ_CP089291.1"/>
</dbReference>